<keyword evidence="2" id="KW-1185">Reference proteome</keyword>
<reference evidence="1 2" key="1">
    <citation type="journal article" date="2006" name="Nature">
        <title>Global trends of whole-genome duplications revealed by the ciliate Paramecium tetraurelia.</title>
        <authorList>
            <consortium name="Genoscope"/>
            <person name="Aury J.-M."/>
            <person name="Jaillon O."/>
            <person name="Duret L."/>
            <person name="Noel B."/>
            <person name="Jubin C."/>
            <person name="Porcel B.M."/>
            <person name="Segurens B."/>
            <person name="Daubin V."/>
            <person name="Anthouard V."/>
            <person name="Aiach N."/>
            <person name="Arnaiz O."/>
            <person name="Billaut A."/>
            <person name="Beisson J."/>
            <person name="Blanc I."/>
            <person name="Bouhouche K."/>
            <person name="Camara F."/>
            <person name="Duharcourt S."/>
            <person name="Guigo R."/>
            <person name="Gogendeau D."/>
            <person name="Katinka M."/>
            <person name="Keller A.-M."/>
            <person name="Kissmehl R."/>
            <person name="Klotz C."/>
            <person name="Koll F."/>
            <person name="Le Moue A."/>
            <person name="Lepere C."/>
            <person name="Malinsky S."/>
            <person name="Nowacki M."/>
            <person name="Nowak J.K."/>
            <person name="Plattner H."/>
            <person name="Poulain J."/>
            <person name="Ruiz F."/>
            <person name="Serrano V."/>
            <person name="Zagulski M."/>
            <person name="Dessen P."/>
            <person name="Betermier M."/>
            <person name="Weissenbach J."/>
            <person name="Scarpelli C."/>
            <person name="Schachter V."/>
            <person name="Sperling L."/>
            <person name="Meyer E."/>
            <person name="Cohen J."/>
            <person name="Wincker P."/>
        </authorList>
    </citation>
    <scope>NUCLEOTIDE SEQUENCE [LARGE SCALE GENOMIC DNA]</scope>
    <source>
        <strain evidence="1 2">Stock d4-2</strain>
    </source>
</reference>
<dbReference type="InParanoid" id="A0BYC8"/>
<gene>
    <name evidence="1" type="ORF">GSPATT00033398001</name>
</gene>
<sequence>MINHSTKSYSNNELKTEVNLDKSYNSLRIILHGMNKDKRRSQERLVNQLFVRLIKQKREALEIEEHLNKMLLVIFQMTIHLNQSKRKQLINLVNKNEVKTFLNLVQTQQKEGVSRGATLAERCLAFLESLEANLKCLCWQFGYLNPSSFGVISKVKDHIKRISRCPRTSISRLRIQESQLC</sequence>
<dbReference type="AlphaFoldDB" id="A0BYC8"/>
<accession>A0BYC8</accession>
<dbReference type="GeneID" id="5016728"/>
<dbReference type="RefSeq" id="XP_001430943.1">
    <property type="nucleotide sequence ID" value="XM_001430906.2"/>
</dbReference>
<proteinExistence type="predicted"/>
<dbReference type="Proteomes" id="UP000000600">
    <property type="component" value="Unassembled WGS sequence"/>
</dbReference>
<dbReference type="HOGENOM" id="CLU_1491814_0_0_1"/>
<dbReference type="KEGG" id="ptm:GSPATT00033398001"/>
<name>A0BYC8_PARTE</name>
<evidence type="ECO:0000313" key="2">
    <source>
        <dbReference type="Proteomes" id="UP000000600"/>
    </source>
</evidence>
<evidence type="ECO:0000313" key="1">
    <source>
        <dbReference type="EMBL" id="CAK63545.1"/>
    </source>
</evidence>
<organism evidence="1 2">
    <name type="scientific">Paramecium tetraurelia</name>
    <dbReference type="NCBI Taxonomy" id="5888"/>
    <lineage>
        <taxon>Eukaryota</taxon>
        <taxon>Sar</taxon>
        <taxon>Alveolata</taxon>
        <taxon>Ciliophora</taxon>
        <taxon>Intramacronucleata</taxon>
        <taxon>Oligohymenophorea</taxon>
        <taxon>Peniculida</taxon>
        <taxon>Parameciidae</taxon>
        <taxon>Paramecium</taxon>
    </lineage>
</organism>
<dbReference type="EMBL" id="CT868027">
    <property type="protein sequence ID" value="CAK63545.1"/>
    <property type="molecule type" value="Genomic_DNA"/>
</dbReference>
<protein>
    <submittedName>
        <fullName evidence="1">Uncharacterized protein</fullName>
    </submittedName>
</protein>